<reference evidence="2" key="1">
    <citation type="submission" date="2016-12" db="EMBL/GenBank/DDBJ databases">
        <title>An insight into the sialome and mialome of the sand fly, Nyssomyia neivai.</title>
        <authorList>
            <person name="Sebastian V."/>
            <person name="Goulart T.M."/>
            <person name="Oliveira W."/>
            <person name="Calvo E."/>
            <person name="Oliveira L.F."/>
            <person name="Pinto M.C."/>
            <person name="Rosselino A.M."/>
            <person name="Ribeiro J.M."/>
        </authorList>
    </citation>
    <scope>NUCLEOTIDE SEQUENCE</scope>
</reference>
<proteinExistence type="predicted"/>
<evidence type="ECO:0000313" key="2">
    <source>
        <dbReference type="EMBL" id="JAV02219.1"/>
    </source>
</evidence>
<organism evidence="2">
    <name type="scientific">Nyssomyia neivai</name>
    <dbReference type="NCBI Taxonomy" id="330878"/>
    <lineage>
        <taxon>Eukaryota</taxon>
        <taxon>Metazoa</taxon>
        <taxon>Ecdysozoa</taxon>
        <taxon>Arthropoda</taxon>
        <taxon>Hexapoda</taxon>
        <taxon>Insecta</taxon>
        <taxon>Pterygota</taxon>
        <taxon>Neoptera</taxon>
        <taxon>Endopterygota</taxon>
        <taxon>Diptera</taxon>
        <taxon>Nematocera</taxon>
        <taxon>Psychodoidea</taxon>
        <taxon>Psychodidae</taxon>
        <taxon>Nyssomyia</taxon>
    </lineage>
</organism>
<dbReference type="EMBL" id="GFDF01011865">
    <property type="protein sequence ID" value="JAV02219.1"/>
    <property type="molecule type" value="Transcribed_RNA"/>
</dbReference>
<name>A0A1L8D6Y5_9DIPT</name>
<protein>
    <submittedName>
        <fullName evidence="2">Uncharacterized protein</fullName>
    </submittedName>
</protein>
<feature type="transmembrane region" description="Helical" evidence="1">
    <location>
        <begin position="71"/>
        <end position="95"/>
    </location>
</feature>
<evidence type="ECO:0000256" key="1">
    <source>
        <dbReference type="SAM" id="Phobius"/>
    </source>
</evidence>
<sequence>MIETLSVLRYHVPAIVALTVSNYFVIVSKLECLHFTIDFLLFHLWLRLLWGHLGSSWDGNGGKGGRFSENFVFDVWPTILLLFFNSYFFALHVFLLQNSYLCHLCLYLRALDAALPLPSIFCVNWQSLLGHSWWIL</sequence>
<dbReference type="AlphaFoldDB" id="A0A1L8D6Y5"/>
<feature type="transmembrane region" description="Helical" evidence="1">
    <location>
        <begin position="33"/>
        <end position="50"/>
    </location>
</feature>
<feature type="transmembrane region" description="Helical" evidence="1">
    <location>
        <begin position="7"/>
        <end position="27"/>
    </location>
</feature>
<keyword evidence="1" id="KW-0472">Membrane</keyword>
<accession>A0A1L8D6Y5</accession>
<keyword evidence="1" id="KW-0812">Transmembrane</keyword>
<keyword evidence="1" id="KW-1133">Transmembrane helix</keyword>